<dbReference type="InterPro" id="IPR016039">
    <property type="entry name" value="Thiolase-like"/>
</dbReference>
<feature type="domain" description="Beta-ketoacyl-[acyl-carrier-protein] synthase III C-terminal" evidence="5">
    <location>
        <begin position="274"/>
        <end position="344"/>
    </location>
</feature>
<reference evidence="6 7" key="1">
    <citation type="journal article" date="2012" name="Genome Biol.">
        <title>The genome of the polar eukaryotic microalga coccomyxa subellipsoidea reveals traits of cold adaptation.</title>
        <authorList>
            <person name="Blanc G."/>
            <person name="Agarkova I."/>
            <person name="Grimwood J."/>
            <person name="Kuo A."/>
            <person name="Brueggeman A."/>
            <person name="Dunigan D."/>
            <person name="Gurnon J."/>
            <person name="Ladunga I."/>
            <person name="Lindquist E."/>
            <person name="Lucas S."/>
            <person name="Pangilinan J."/>
            <person name="Proschold T."/>
            <person name="Salamov A."/>
            <person name="Schmutz J."/>
            <person name="Weeks D."/>
            <person name="Yamada T."/>
            <person name="Claverie J.M."/>
            <person name="Grigoriev I."/>
            <person name="Van Etten J."/>
            <person name="Lomsadze A."/>
            <person name="Borodovsky M."/>
        </authorList>
    </citation>
    <scope>NUCLEOTIDE SEQUENCE [LARGE SCALE GENOMIC DNA]</scope>
    <source>
        <strain evidence="6 7">C-169</strain>
    </source>
</reference>
<evidence type="ECO:0000259" key="5">
    <source>
        <dbReference type="Pfam" id="PF08541"/>
    </source>
</evidence>
<comment type="similarity">
    <text evidence="1">Belongs to the thiolase-like superfamily. Chalcone/stilbene synthases family.</text>
</comment>
<gene>
    <name evidence="6" type="ORF">COCSUDRAFT_12451</name>
</gene>
<keyword evidence="7" id="KW-1185">Reference proteome</keyword>
<dbReference type="AlphaFoldDB" id="I0Z6M0"/>
<evidence type="ECO:0000259" key="4">
    <source>
        <dbReference type="Pfam" id="PF08392"/>
    </source>
</evidence>
<dbReference type="RefSeq" id="XP_005650833.1">
    <property type="nucleotide sequence ID" value="XM_005650776.1"/>
</dbReference>
<dbReference type="eggNOG" id="ENOG502QPKZ">
    <property type="taxonomic scope" value="Eukaryota"/>
</dbReference>
<name>I0Z6M0_COCSC</name>
<dbReference type="KEGG" id="csl:COCSUDRAFT_12451"/>
<dbReference type="Proteomes" id="UP000007264">
    <property type="component" value="Unassembled WGS sequence"/>
</dbReference>
<dbReference type="InterPro" id="IPR013747">
    <property type="entry name" value="ACP_syn_III_C"/>
</dbReference>
<evidence type="ECO:0000313" key="6">
    <source>
        <dbReference type="EMBL" id="EIE26289.1"/>
    </source>
</evidence>
<dbReference type="PANTHER" id="PTHR31561">
    <property type="entry name" value="3-KETOACYL-COA SYNTHASE"/>
    <property type="match status" value="1"/>
</dbReference>
<comment type="caution">
    <text evidence="6">The sequence shown here is derived from an EMBL/GenBank/DDBJ whole genome shotgun (WGS) entry which is preliminary data.</text>
</comment>
<dbReference type="InterPro" id="IPR013601">
    <property type="entry name" value="FAE1_typ3_polyketide_synth"/>
</dbReference>
<dbReference type="GO" id="GO:0006633">
    <property type="term" value="P:fatty acid biosynthetic process"/>
    <property type="evidence" value="ECO:0007669"/>
    <property type="project" value="InterPro"/>
</dbReference>
<feature type="domain" description="FAE" evidence="4">
    <location>
        <begin position="2"/>
        <end position="246"/>
    </location>
</feature>
<dbReference type="GO" id="GO:0016020">
    <property type="term" value="C:membrane"/>
    <property type="evidence" value="ECO:0007669"/>
    <property type="project" value="InterPro"/>
</dbReference>
<dbReference type="EMBL" id="AGSI01000002">
    <property type="protein sequence ID" value="EIE26289.1"/>
    <property type="molecule type" value="Genomic_DNA"/>
</dbReference>
<dbReference type="CDD" id="cd00831">
    <property type="entry name" value="CHS_like"/>
    <property type="match status" value="1"/>
</dbReference>
<dbReference type="Gene3D" id="3.40.47.10">
    <property type="match status" value="1"/>
</dbReference>
<dbReference type="EC" id="2.3.1.199" evidence="2"/>
<dbReference type="InterPro" id="IPR012392">
    <property type="entry name" value="3-ktacl-CoA_syn"/>
</dbReference>
<evidence type="ECO:0000313" key="7">
    <source>
        <dbReference type="Proteomes" id="UP000007264"/>
    </source>
</evidence>
<feature type="non-terminal residue" evidence="6">
    <location>
        <position position="1"/>
    </location>
</feature>
<dbReference type="SUPFAM" id="SSF53901">
    <property type="entry name" value="Thiolase-like"/>
    <property type="match status" value="2"/>
</dbReference>
<protein>
    <recommendedName>
        <fullName evidence="2">very-long-chain 3-oxoacyl-CoA synthase</fullName>
        <ecNumber evidence="2">2.3.1.199</ecNumber>
    </recommendedName>
</protein>
<dbReference type="STRING" id="574566.I0Z6M0"/>
<evidence type="ECO:0000256" key="3">
    <source>
        <dbReference type="ARBA" id="ARBA00022679"/>
    </source>
</evidence>
<evidence type="ECO:0000256" key="2">
    <source>
        <dbReference type="ARBA" id="ARBA00012307"/>
    </source>
</evidence>
<dbReference type="OrthoDB" id="329835at2759"/>
<accession>I0Z6M0</accession>
<dbReference type="Pfam" id="PF08392">
    <property type="entry name" value="FAE1_CUT1_RppA"/>
    <property type="match status" value="1"/>
</dbReference>
<dbReference type="Pfam" id="PF08541">
    <property type="entry name" value="ACP_syn_III_C"/>
    <property type="match status" value="1"/>
</dbReference>
<evidence type="ECO:0000256" key="1">
    <source>
        <dbReference type="ARBA" id="ARBA00005531"/>
    </source>
</evidence>
<organism evidence="6 7">
    <name type="scientific">Coccomyxa subellipsoidea (strain C-169)</name>
    <name type="common">Green microalga</name>
    <dbReference type="NCBI Taxonomy" id="574566"/>
    <lineage>
        <taxon>Eukaryota</taxon>
        <taxon>Viridiplantae</taxon>
        <taxon>Chlorophyta</taxon>
        <taxon>core chlorophytes</taxon>
        <taxon>Trebouxiophyceae</taxon>
        <taxon>Trebouxiophyceae incertae sedis</taxon>
        <taxon>Coccomyxaceae</taxon>
        <taxon>Coccomyxa</taxon>
        <taxon>Coccomyxa subellipsoidea</taxon>
    </lineage>
</organism>
<proteinExistence type="inferred from homology"/>
<dbReference type="GeneID" id="17044299"/>
<dbReference type="GO" id="GO:0009922">
    <property type="term" value="F:fatty acid elongase activity"/>
    <property type="evidence" value="ECO:0007669"/>
    <property type="project" value="UniProtKB-EC"/>
</dbReference>
<sequence length="378" mass="41901">SLDFLNKVLERSGLGNATSIPDVPENGGVPCSMQQARAEAEAVLFECTEQLLQKLKLRPDQVDAVIICCSMVAPTPSLAAALVHRFGMRPDVITYNLAGMGCAASTVAVGLARELMQAYTGMRVLAVMTEPVSASHYRGRNRSMLIPNALFRLGGAAILLSNHACERRRAKYKLSHIVRLHFGSSEAAYQSIYREEDEDGHLGIRLGKDLMEVAGHALRANLTCLAPRVLPWAEQLRYLHNVLLRKVLERKVLPYEPDFNHAFQHHKMHAGGRGVIGEIEKQLHLTPGLVQPSKDTLYHFGNTSAASTWYVLAHIETYQGMQRGDKIWQLGFGAGFKCNSAVWQAMRPVRDRHRAWIRKDGSDGVGVKDSTGRASKWD</sequence>
<keyword evidence="3" id="KW-0808">Transferase</keyword>